<keyword evidence="2" id="KW-1185">Reference proteome</keyword>
<sequence>MSNGDNYLLLSRNVEVLGFNFQSYQCAEDNMCYELKLEGVGIETRCDQSNQCDECCLETFTSKLTISDLDTDESTLTRGMFSTTLPSSSRELVLLHGGIGYLRAF</sequence>
<dbReference type="AlphaFoldDB" id="A0A0C2MVM3"/>
<dbReference type="Proteomes" id="UP000031668">
    <property type="component" value="Unassembled WGS sequence"/>
</dbReference>
<comment type="caution">
    <text evidence="1">The sequence shown here is derived from an EMBL/GenBank/DDBJ whole genome shotgun (WGS) entry which is preliminary data.</text>
</comment>
<dbReference type="EMBL" id="JWZT01002890">
    <property type="protein sequence ID" value="KII68205.1"/>
    <property type="molecule type" value="Genomic_DNA"/>
</dbReference>
<accession>A0A0C2MVM3</accession>
<proteinExistence type="predicted"/>
<evidence type="ECO:0000313" key="1">
    <source>
        <dbReference type="EMBL" id="KII68205.1"/>
    </source>
</evidence>
<name>A0A0C2MVM3_THEKT</name>
<gene>
    <name evidence="1" type="ORF">RF11_05448</name>
</gene>
<organism evidence="1 2">
    <name type="scientific">Thelohanellus kitauei</name>
    <name type="common">Myxosporean</name>
    <dbReference type="NCBI Taxonomy" id="669202"/>
    <lineage>
        <taxon>Eukaryota</taxon>
        <taxon>Metazoa</taxon>
        <taxon>Cnidaria</taxon>
        <taxon>Myxozoa</taxon>
        <taxon>Myxosporea</taxon>
        <taxon>Bivalvulida</taxon>
        <taxon>Platysporina</taxon>
        <taxon>Myxobolidae</taxon>
        <taxon>Thelohanellus</taxon>
    </lineage>
</organism>
<protein>
    <submittedName>
        <fullName evidence="1">Uncharacterized protein</fullName>
    </submittedName>
</protein>
<reference evidence="1 2" key="1">
    <citation type="journal article" date="2014" name="Genome Biol. Evol.">
        <title>The genome of the myxosporean Thelohanellus kitauei shows adaptations to nutrient acquisition within its fish host.</title>
        <authorList>
            <person name="Yang Y."/>
            <person name="Xiong J."/>
            <person name="Zhou Z."/>
            <person name="Huo F."/>
            <person name="Miao W."/>
            <person name="Ran C."/>
            <person name="Liu Y."/>
            <person name="Zhang J."/>
            <person name="Feng J."/>
            <person name="Wang M."/>
            <person name="Wang M."/>
            <person name="Wang L."/>
            <person name="Yao B."/>
        </authorList>
    </citation>
    <scope>NUCLEOTIDE SEQUENCE [LARGE SCALE GENOMIC DNA]</scope>
    <source>
        <strain evidence="1">Wuqing</strain>
    </source>
</reference>
<evidence type="ECO:0000313" key="2">
    <source>
        <dbReference type="Proteomes" id="UP000031668"/>
    </source>
</evidence>